<keyword evidence="4" id="KW-1185">Reference proteome</keyword>
<dbReference type="Gene3D" id="1.20.1570.10">
    <property type="entry name" value="dip2346 domain like"/>
    <property type="match status" value="1"/>
</dbReference>
<sequence>MIAFDNKKYIDLQSKKIEERITKFGHKLYLEFGGKLINDFHAARVLPGFNNNVKLEMLLKLKEKMEIIIVVSANDIEKHKLRADIGISYDQDVLRLIDSLRSYDLIVNNVVITQYENQILAKKFKHKLLSLGIKVACHYAIKNYPNDIDLIISEDGFGKNEYVKTEKELVVVTAPGPGSGKLAVALSQIYHDAKNNIKSGYAKFETFPIWNLDVNHPINLAYEAATADLNDMNMVDPFYLNKYNKKATNYNRDIAAFPILNNLLMKIYDGDSPYFSPTDMGVNMVGFCISNEDEAKLAAKKEIIRRYFKNIVDFKKDLCNFEPIEKIEKIMSTNKIDYSVNPAIQGAHKLFEKTKKPAVCFLLDNHHIINGKTSNLLGPSAAALLNALKYLANISYDIDLLDSDVIKLVQNLKTKYLHNKNPRLHMNETLIALSISAKSNDHAKRALLALPLLKNADAHSTVILSENDRDIYKKLGINLTEDPNYEVNNFFHK</sequence>
<protein>
    <recommendedName>
        <fullName evidence="5">DUF1846 domain-containing protein</fullName>
    </recommendedName>
</protein>
<dbReference type="Gene3D" id="3.10.630.10">
    <property type="entry name" value="dip2346 domain like"/>
    <property type="match status" value="1"/>
</dbReference>
<dbReference type="Proteomes" id="UP000252477">
    <property type="component" value="Chromosome"/>
</dbReference>
<gene>
    <name evidence="3" type="ORF">DA803_02310</name>
</gene>
<dbReference type="OrthoDB" id="9803572at2"/>
<proteinExistence type="predicted"/>
<dbReference type="Gene3D" id="3.40.140.40">
    <property type="entry name" value="Domain of unknown function (DUF1846), C-terminal subdomain"/>
    <property type="match status" value="1"/>
</dbReference>
<name>A0A2Z5IQA6_9BACT</name>
<evidence type="ECO:0000259" key="1">
    <source>
        <dbReference type="Pfam" id="PF08903"/>
    </source>
</evidence>
<dbReference type="RefSeq" id="WP_114191016.1">
    <property type="nucleotide sequence ID" value="NZ_CP029295.1"/>
</dbReference>
<evidence type="ECO:0000313" key="3">
    <source>
        <dbReference type="EMBL" id="AXE60915.1"/>
    </source>
</evidence>
<dbReference type="EMBL" id="CP029295">
    <property type="protein sequence ID" value="AXE60915.1"/>
    <property type="molecule type" value="Genomic_DNA"/>
</dbReference>
<evidence type="ECO:0008006" key="5">
    <source>
        <dbReference type="Google" id="ProtNLM"/>
    </source>
</evidence>
<feature type="domain" description="DUF1846" evidence="1">
    <location>
        <begin position="2"/>
        <end position="333"/>
    </location>
</feature>
<dbReference type="InterPro" id="IPR048441">
    <property type="entry name" value="DUF1846_C"/>
</dbReference>
<evidence type="ECO:0000313" key="4">
    <source>
        <dbReference type="Proteomes" id="UP000252477"/>
    </source>
</evidence>
<dbReference type="NCBIfam" id="NF010184">
    <property type="entry name" value="PRK13663.1"/>
    <property type="match status" value="1"/>
</dbReference>
<feature type="domain" description="DUF1846" evidence="2">
    <location>
        <begin position="342"/>
        <end position="491"/>
    </location>
</feature>
<accession>A0A2Z5IQA6</accession>
<dbReference type="Pfam" id="PF08903">
    <property type="entry name" value="DUF1846"/>
    <property type="match status" value="1"/>
</dbReference>
<dbReference type="AlphaFoldDB" id="A0A2Z5IQA6"/>
<dbReference type="Pfam" id="PF20921">
    <property type="entry name" value="DUF1846_C"/>
    <property type="match status" value="1"/>
</dbReference>
<evidence type="ECO:0000259" key="2">
    <source>
        <dbReference type="Pfam" id="PF20921"/>
    </source>
</evidence>
<organism evidence="3 4">
    <name type="scientific">[Mycoplasma] phocae</name>
    <dbReference type="NCBI Taxonomy" id="142651"/>
    <lineage>
        <taxon>Bacteria</taxon>
        <taxon>Bacillati</taxon>
        <taxon>Mycoplasmatota</taxon>
        <taxon>Mycoplasmoidales</taxon>
        <taxon>Metamycoplasmataceae</taxon>
        <taxon>Metamycoplasma</taxon>
    </lineage>
</organism>
<reference evidence="3 4" key="1">
    <citation type="submission" date="2018-05" db="EMBL/GenBank/DDBJ databases">
        <title>Annotation of the Mycoplasma phocidae genome.</title>
        <authorList>
            <person name="Brown D.R."/>
            <person name="Kutish G.F."/>
            <person name="Frasca S.Jr."/>
        </authorList>
    </citation>
    <scope>NUCLEOTIDE SEQUENCE [LARGE SCALE GENOMIC DNA]</scope>
    <source>
        <strain evidence="3 4">105</strain>
    </source>
</reference>
<dbReference type="InterPro" id="IPR048496">
    <property type="entry name" value="DUF1846_N"/>
</dbReference>
<dbReference type="KEGG" id="mpho:DA803_02310"/>